<evidence type="ECO:0000256" key="2">
    <source>
        <dbReference type="ARBA" id="ARBA00023015"/>
    </source>
</evidence>
<dbReference type="Pfam" id="PF00440">
    <property type="entry name" value="TetR_N"/>
    <property type="match status" value="1"/>
</dbReference>
<dbReference type="AlphaFoldDB" id="A0A7I7U815"/>
<dbReference type="EMBL" id="AP022598">
    <property type="protein sequence ID" value="BBY77542.1"/>
    <property type="molecule type" value="Genomic_DNA"/>
</dbReference>
<dbReference type="PANTHER" id="PTHR30055:SF234">
    <property type="entry name" value="HTH-TYPE TRANSCRIPTIONAL REGULATOR BETI"/>
    <property type="match status" value="1"/>
</dbReference>
<dbReference type="SUPFAM" id="SSF46689">
    <property type="entry name" value="Homeodomain-like"/>
    <property type="match status" value="1"/>
</dbReference>
<dbReference type="Gene3D" id="1.10.10.60">
    <property type="entry name" value="Homeodomain-like"/>
    <property type="match status" value="1"/>
</dbReference>
<dbReference type="GO" id="GO:0000976">
    <property type="term" value="F:transcription cis-regulatory region binding"/>
    <property type="evidence" value="ECO:0007669"/>
    <property type="project" value="TreeGrafter"/>
</dbReference>
<feature type="region of interest" description="Disordered" evidence="6">
    <location>
        <begin position="1"/>
        <end position="27"/>
    </location>
</feature>
<evidence type="ECO:0000256" key="5">
    <source>
        <dbReference type="PROSITE-ProRule" id="PRU00335"/>
    </source>
</evidence>
<protein>
    <submittedName>
        <fullName evidence="8">TetR family transcriptional regulator</fullName>
    </submittedName>
</protein>
<keyword evidence="1" id="KW-0678">Repressor</keyword>
<dbReference type="GO" id="GO:0003700">
    <property type="term" value="F:DNA-binding transcription factor activity"/>
    <property type="evidence" value="ECO:0007669"/>
    <property type="project" value="TreeGrafter"/>
</dbReference>
<reference evidence="8 9" key="1">
    <citation type="journal article" date="2019" name="Emerg. Microbes Infect.">
        <title>Comprehensive subspecies identification of 175 nontuberculous mycobacteria species based on 7547 genomic profiles.</title>
        <authorList>
            <person name="Matsumoto Y."/>
            <person name="Kinjo T."/>
            <person name="Motooka D."/>
            <person name="Nabeya D."/>
            <person name="Jung N."/>
            <person name="Uechi K."/>
            <person name="Horii T."/>
            <person name="Iida T."/>
            <person name="Fujita J."/>
            <person name="Nakamura S."/>
        </authorList>
    </citation>
    <scope>NUCLEOTIDE SEQUENCE [LARGE SCALE GENOMIC DNA]</scope>
    <source>
        <strain evidence="8 9">JCM 6367</strain>
    </source>
</reference>
<keyword evidence="3 5" id="KW-0238">DNA-binding</keyword>
<dbReference type="SUPFAM" id="SSF48498">
    <property type="entry name" value="Tetracyclin repressor-like, C-terminal domain"/>
    <property type="match status" value="1"/>
</dbReference>
<dbReference type="PANTHER" id="PTHR30055">
    <property type="entry name" value="HTH-TYPE TRANSCRIPTIONAL REGULATOR RUTR"/>
    <property type="match status" value="1"/>
</dbReference>
<feature type="DNA-binding region" description="H-T-H motif" evidence="5">
    <location>
        <begin position="48"/>
        <end position="67"/>
    </location>
</feature>
<evidence type="ECO:0000256" key="6">
    <source>
        <dbReference type="SAM" id="MobiDB-lite"/>
    </source>
</evidence>
<evidence type="ECO:0000313" key="8">
    <source>
        <dbReference type="EMBL" id="BBY77542.1"/>
    </source>
</evidence>
<evidence type="ECO:0000256" key="4">
    <source>
        <dbReference type="ARBA" id="ARBA00023163"/>
    </source>
</evidence>
<organism evidence="8 9">
    <name type="scientific">Mycolicibacterium parafortuitum</name>
    <name type="common">Mycobacterium parafortuitum</name>
    <dbReference type="NCBI Taxonomy" id="39692"/>
    <lineage>
        <taxon>Bacteria</taxon>
        <taxon>Bacillati</taxon>
        <taxon>Actinomycetota</taxon>
        <taxon>Actinomycetes</taxon>
        <taxon>Mycobacteriales</taxon>
        <taxon>Mycobacteriaceae</taxon>
        <taxon>Mycolicibacterium</taxon>
    </lineage>
</organism>
<dbReference type="InterPro" id="IPR039538">
    <property type="entry name" value="BetI_C"/>
</dbReference>
<dbReference type="InterPro" id="IPR009057">
    <property type="entry name" value="Homeodomain-like_sf"/>
</dbReference>
<dbReference type="PRINTS" id="PR00455">
    <property type="entry name" value="HTHTETR"/>
</dbReference>
<accession>A0A7I7U815</accession>
<feature type="domain" description="HTH tetR-type" evidence="7">
    <location>
        <begin position="25"/>
        <end position="85"/>
    </location>
</feature>
<keyword evidence="4" id="KW-0804">Transcription</keyword>
<name>A0A7I7U815_MYCPF</name>
<dbReference type="Gene3D" id="1.10.357.10">
    <property type="entry name" value="Tetracycline Repressor, domain 2"/>
    <property type="match status" value="1"/>
</dbReference>
<evidence type="ECO:0000256" key="1">
    <source>
        <dbReference type="ARBA" id="ARBA00022491"/>
    </source>
</evidence>
<dbReference type="InterPro" id="IPR050109">
    <property type="entry name" value="HTH-type_TetR-like_transc_reg"/>
</dbReference>
<sequence length="226" mass="24131">MPVHNETLAVTGGRKRGRPAGSDSEQTRRTILAAARDTIAERGYRAATFQLIAQRAGVSRPTLHYYFDTREELYDTLLADVCGRVRQCAEVAAGEGSLRRQLAAFTSELGRLGAAEPAMMKLVVTARIDHHRAQYRHDAAAEIVATVHGFYDAAVADAARRGELPAGTDPRAVSDMLSALFWGLGFHAGFLTPGTPAHNAPEVARQLLDLLDGGLLNGSVGAPSAT</sequence>
<dbReference type="PROSITE" id="PS50977">
    <property type="entry name" value="HTH_TETR_2"/>
    <property type="match status" value="1"/>
</dbReference>
<evidence type="ECO:0000256" key="3">
    <source>
        <dbReference type="ARBA" id="ARBA00023125"/>
    </source>
</evidence>
<dbReference type="Pfam" id="PF13977">
    <property type="entry name" value="TetR_C_6"/>
    <property type="match status" value="1"/>
</dbReference>
<gene>
    <name evidence="8" type="ORF">MPRF_44410</name>
</gene>
<proteinExistence type="predicted"/>
<keyword evidence="2" id="KW-0805">Transcription regulation</keyword>
<dbReference type="InterPro" id="IPR036271">
    <property type="entry name" value="Tet_transcr_reg_TetR-rel_C_sf"/>
</dbReference>
<evidence type="ECO:0000313" key="9">
    <source>
        <dbReference type="Proteomes" id="UP000466554"/>
    </source>
</evidence>
<dbReference type="Proteomes" id="UP000466554">
    <property type="component" value="Chromosome"/>
</dbReference>
<evidence type="ECO:0000259" key="7">
    <source>
        <dbReference type="PROSITE" id="PS50977"/>
    </source>
</evidence>
<dbReference type="InterPro" id="IPR001647">
    <property type="entry name" value="HTH_TetR"/>
</dbReference>